<dbReference type="Proteomes" id="UP000744980">
    <property type="component" value="Unassembled WGS sequence"/>
</dbReference>
<gene>
    <name evidence="1" type="ORF">GFB56_37640</name>
</gene>
<reference evidence="1 2" key="1">
    <citation type="submission" date="2020-01" db="EMBL/GenBank/DDBJ databases">
        <title>Draft genome assembly of Ensifer adhaerens T173.</title>
        <authorList>
            <person name="Craig J.E."/>
            <person name="Stinchcombe J.R."/>
        </authorList>
    </citation>
    <scope>NUCLEOTIDE SEQUENCE [LARGE SCALE GENOMIC DNA]</scope>
    <source>
        <strain evidence="1 2">T173</strain>
    </source>
</reference>
<evidence type="ECO:0000313" key="1">
    <source>
        <dbReference type="EMBL" id="MBM3096351.1"/>
    </source>
</evidence>
<protein>
    <submittedName>
        <fullName evidence="1">Uncharacterized protein</fullName>
    </submittedName>
</protein>
<name>A0AAW4FXX3_9HYPH</name>
<dbReference type="AlphaFoldDB" id="A0AAW4FXX3"/>
<keyword evidence="2" id="KW-1185">Reference proteome</keyword>
<sequence>MAETVECVLAARDDTERRDGRRQLDLTISTSPLKQRLVVIVTTPEFFAIIDEIEAADGGDVDLTLLLQLDKSEDFLHQRPSACGKMRFQSIHYAMFLAQNVKILATSRARGS</sequence>
<dbReference type="EMBL" id="WXFA01000099">
    <property type="protein sequence ID" value="MBM3096351.1"/>
    <property type="molecule type" value="Genomic_DNA"/>
</dbReference>
<proteinExistence type="predicted"/>
<feature type="non-terminal residue" evidence="1">
    <location>
        <position position="112"/>
    </location>
</feature>
<evidence type="ECO:0000313" key="2">
    <source>
        <dbReference type="Proteomes" id="UP000744980"/>
    </source>
</evidence>
<organism evidence="1 2">
    <name type="scientific">Ensifer canadensis</name>
    <dbReference type="NCBI Taxonomy" id="555315"/>
    <lineage>
        <taxon>Bacteria</taxon>
        <taxon>Pseudomonadati</taxon>
        <taxon>Pseudomonadota</taxon>
        <taxon>Alphaproteobacteria</taxon>
        <taxon>Hyphomicrobiales</taxon>
        <taxon>Rhizobiaceae</taxon>
        <taxon>Sinorhizobium/Ensifer group</taxon>
        <taxon>Ensifer</taxon>
    </lineage>
</organism>
<accession>A0AAW4FXX3</accession>
<comment type="caution">
    <text evidence="1">The sequence shown here is derived from an EMBL/GenBank/DDBJ whole genome shotgun (WGS) entry which is preliminary data.</text>
</comment>